<gene>
    <name evidence="1" type="ORF">HNP21_006174</name>
</gene>
<dbReference type="EMBL" id="JACJHT010000023">
    <property type="protein sequence ID" value="MBA9042996.1"/>
    <property type="molecule type" value="Genomic_DNA"/>
</dbReference>
<keyword evidence="2" id="KW-1185">Reference proteome</keyword>
<sequence>MNKKVLGSFEVKGNQLIVSDPCYPVEDAFDESDILSWVLEPAKSGEWESTVFFTEDFTITKLMACHRDVELGLEWIETGKNIGVNSAMAGIFDASVFGRDEAISYEVKNIYEIEMDEKGMKYYVACSDIIASSDDEAGIVAGGTVSMSGIGDGYYPVFVQYNDKDEIIAVLLEFYIEDEEE</sequence>
<dbReference type="RefSeq" id="WP_061860428.1">
    <property type="nucleotide sequence ID" value="NZ_JACJHT010000023.1"/>
</dbReference>
<accession>A0A7W3NHJ6</accession>
<reference evidence="1" key="1">
    <citation type="submission" date="2020-08" db="EMBL/GenBank/DDBJ databases">
        <title>Functional genomics of gut bacteria from endangered species of beetles.</title>
        <authorList>
            <person name="Carlos-Shanley C."/>
        </authorList>
    </citation>
    <scope>NUCLEOTIDE SEQUENCE [LARGE SCALE GENOMIC DNA]</scope>
    <source>
        <strain evidence="1">S00060</strain>
    </source>
</reference>
<evidence type="ECO:0008006" key="3">
    <source>
        <dbReference type="Google" id="ProtNLM"/>
    </source>
</evidence>
<comment type="caution">
    <text evidence="1">The sequence shown here is derived from an EMBL/GenBank/DDBJ whole genome shotgun (WGS) entry which is preliminary data.</text>
</comment>
<dbReference type="Proteomes" id="UP000543174">
    <property type="component" value="Unassembled WGS sequence"/>
</dbReference>
<evidence type="ECO:0000313" key="2">
    <source>
        <dbReference type="Proteomes" id="UP000543174"/>
    </source>
</evidence>
<dbReference type="InterPro" id="IPR025335">
    <property type="entry name" value="DUF4241"/>
</dbReference>
<protein>
    <recommendedName>
        <fullName evidence="3">DUF4241 domain-containing protein</fullName>
    </recommendedName>
</protein>
<organism evidence="1 2">
    <name type="scientific">Priestia aryabhattai</name>
    <name type="common">Bacillus aryabhattai</name>
    <dbReference type="NCBI Taxonomy" id="412384"/>
    <lineage>
        <taxon>Bacteria</taxon>
        <taxon>Bacillati</taxon>
        <taxon>Bacillota</taxon>
        <taxon>Bacilli</taxon>
        <taxon>Bacillales</taxon>
        <taxon>Bacillaceae</taxon>
        <taxon>Priestia</taxon>
    </lineage>
</organism>
<evidence type="ECO:0000313" key="1">
    <source>
        <dbReference type="EMBL" id="MBA9042996.1"/>
    </source>
</evidence>
<proteinExistence type="predicted"/>
<name>A0A7W3NHJ6_PRIAR</name>
<dbReference type="AlphaFoldDB" id="A0A7W3NHJ6"/>
<dbReference type="Pfam" id="PF14025">
    <property type="entry name" value="DUF4241"/>
    <property type="match status" value="1"/>
</dbReference>